<sequence length="1177" mass="133310">MNDSRQDSSSDDDDNFPDTRKSSKQLKKALTEKLQWSAFEKTNSKFVANGVVEKIIDEQAIKASLIEDPSLEEPDLIPFILNHARKAFAVAILAGANTNTAMRWLKKNKIDDSKLPIRQQNHPWDKPTSWRSDFYDKQWMLFAPTFSTAIQHVDVGTVQFTTDRLYELEEAHILPFIEKSTETGEGSFGQVTKYVLHKDHIDPFIKGEHMNAQEVAENWRREVRALRVMNKLNQEHIVQFITAFRRRKRDRTQEHYLMFEWADNGNLRDLWRTMNSHNLTGALVKDVVEQILGLATALQAAHNLNKTEASYRHGDLKPENILCFNGDGQIGTLKIGDWGEAKFHDEDQVTEMRPSRTTAKHGTRRYEAPEVETGVQEKWLGQSRKRRSRLNDIWAMGCITLEFVVWLLYGPDGLKQFGIDVGNESFYQSEVRNGRYVVWVHPAAVRWMDTMALDSACAVGTTALGDLLEVVKTALLVVKLPRRLGTGLPDTDAARPRADSGTGTAIARNEAASNLQEDEHLSSDDEVPTVEGVPVVTITGPDSEPQHEQADEEEKVPVPAEPEEEGPARCLSREFKRRMEHIFLEDESPGYWDTHEERPRTVPLDLASSSAIIRRTSKPKVDYAPPDLNENDWKLQLDNDYAFVLRLVLVIYAHYSGVHMIFIARADRRIDAVLTIVRHPGKDLDSTTDYQIGLVQIPGAGSPTHFDIIKHWLKDCDDRHKEPHVQCRNTSRLYLRERNNLPVNGGEWVALSHRWGGGDYCTTRATLNKHLSGIDFADLPDTFKDAVRVTSALGKDYLWIDSLCVIQGEDGDFQEEFKRMEDVYSGAYCVIAASSATDHYSGFLKEHKFRDYVGFAPQNQESSAFFICENVDNFKRHVLDGGLNSRGWVLQEHALARRTIFFTDYQTYFECGCGVQCETSTKLWNGSASFLGDPEFPRLLYQATQGGKILRIQGLFGKYSRLGLSNPHDRPVAIAGLLKRLQSTIRVAGDYGILDGRDTKGLLRRTLLWRRGSKEPVLRPINFSASQAKTTVPSWSWMAYEGGIDYLKLEFDHWDWAHLQSPWNTDHEKKIADVDPSSVKTTLVANAQICDFKAATETEIEHHLDNRGRLLQGKPLCVVLGRAKGTDAVDDQKHCVLIIAPRMSKDKLGNTIYERIGVAILPGKCISPNTPKVVHIQ</sequence>
<feature type="domain" description="Protein kinase" evidence="2">
    <location>
        <begin position="177"/>
        <end position="584"/>
    </location>
</feature>
<dbReference type="Gene3D" id="3.30.200.20">
    <property type="entry name" value="Phosphorylase Kinase, domain 1"/>
    <property type="match status" value="1"/>
</dbReference>
<accession>A0ABR3R3N1</accession>
<keyword evidence="4" id="KW-1185">Reference proteome</keyword>
<dbReference type="SMART" id="SM00220">
    <property type="entry name" value="S_TKc"/>
    <property type="match status" value="1"/>
</dbReference>
<comment type="caution">
    <text evidence="3">The sequence shown here is derived from an EMBL/GenBank/DDBJ whole genome shotgun (WGS) entry which is preliminary data.</text>
</comment>
<dbReference type="Gene3D" id="1.10.510.10">
    <property type="entry name" value="Transferase(Phosphotransferase) domain 1"/>
    <property type="match status" value="1"/>
</dbReference>
<dbReference type="PANTHER" id="PTHR33112">
    <property type="entry name" value="DOMAIN PROTEIN, PUTATIVE-RELATED"/>
    <property type="match status" value="1"/>
</dbReference>
<dbReference type="SUPFAM" id="SSF56112">
    <property type="entry name" value="Protein kinase-like (PK-like)"/>
    <property type="match status" value="1"/>
</dbReference>
<feature type="region of interest" description="Disordered" evidence="1">
    <location>
        <begin position="535"/>
        <end position="569"/>
    </location>
</feature>
<organism evidence="3 4">
    <name type="scientific">Nothophoma quercina</name>
    <dbReference type="NCBI Taxonomy" id="749835"/>
    <lineage>
        <taxon>Eukaryota</taxon>
        <taxon>Fungi</taxon>
        <taxon>Dikarya</taxon>
        <taxon>Ascomycota</taxon>
        <taxon>Pezizomycotina</taxon>
        <taxon>Dothideomycetes</taxon>
        <taxon>Pleosporomycetidae</taxon>
        <taxon>Pleosporales</taxon>
        <taxon>Pleosporineae</taxon>
        <taxon>Didymellaceae</taxon>
        <taxon>Nothophoma</taxon>
    </lineage>
</organism>
<name>A0ABR3R3N1_9PLEO</name>
<protein>
    <recommendedName>
        <fullName evidence="2">Protein kinase domain-containing protein</fullName>
    </recommendedName>
</protein>
<dbReference type="PANTHER" id="PTHR33112:SF10">
    <property type="entry name" value="TOL"/>
    <property type="match status" value="1"/>
</dbReference>
<dbReference type="Pfam" id="PF00069">
    <property type="entry name" value="Pkinase"/>
    <property type="match status" value="1"/>
</dbReference>
<dbReference type="Proteomes" id="UP001521222">
    <property type="component" value="Unassembled WGS sequence"/>
</dbReference>
<dbReference type="PROSITE" id="PS00108">
    <property type="entry name" value="PROTEIN_KINASE_ST"/>
    <property type="match status" value="1"/>
</dbReference>
<gene>
    <name evidence="3" type="ORF">SLS59_006495</name>
</gene>
<feature type="region of interest" description="Disordered" evidence="1">
    <location>
        <begin position="1"/>
        <end position="24"/>
    </location>
</feature>
<reference evidence="3 4" key="1">
    <citation type="submission" date="2024-02" db="EMBL/GenBank/DDBJ databases">
        <title>De novo assembly and annotation of 12 fungi associated with fruit tree decline syndrome in Ontario, Canada.</title>
        <authorList>
            <person name="Sulman M."/>
            <person name="Ellouze W."/>
            <person name="Ilyukhin E."/>
        </authorList>
    </citation>
    <scope>NUCLEOTIDE SEQUENCE [LARGE SCALE GENOMIC DNA]</scope>
    <source>
        <strain evidence="3 4">M97-236</strain>
    </source>
</reference>
<evidence type="ECO:0000313" key="4">
    <source>
        <dbReference type="Proteomes" id="UP001521222"/>
    </source>
</evidence>
<evidence type="ECO:0000259" key="2">
    <source>
        <dbReference type="PROSITE" id="PS50011"/>
    </source>
</evidence>
<dbReference type="EMBL" id="JAKIXB020000021">
    <property type="protein sequence ID" value="KAL1599045.1"/>
    <property type="molecule type" value="Genomic_DNA"/>
</dbReference>
<dbReference type="InterPro" id="IPR008271">
    <property type="entry name" value="Ser/Thr_kinase_AS"/>
</dbReference>
<dbReference type="InterPro" id="IPR000719">
    <property type="entry name" value="Prot_kinase_dom"/>
</dbReference>
<dbReference type="PROSITE" id="PS50011">
    <property type="entry name" value="PROTEIN_KINASE_DOM"/>
    <property type="match status" value="1"/>
</dbReference>
<dbReference type="InterPro" id="IPR011009">
    <property type="entry name" value="Kinase-like_dom_sf"/>
</dbReference>
<evidence type="ECO:0000256" key="1">
    <source>
        <dbReference type="SAM" id="MobiDB-lite"/>
    </source>
</evidence>
<evidence type="ECO:0000313" key="3">
    <source>
        <dbReference type="EMBL" id="KAL1599045.1"/>
    </source>
</evidence>
<dbReference type="InterPro" id="IPR010730">
    <property type="entry name" value="HET"/>
</dbReference>
<proteinExistence type="predicted"/>
<dbReference type="CDD" id="cd00180">
    <property type="entry name" value="PKc"/>
    <property type="match status" value="1"/>
</dbReference>
<dbReference type="Pfam" id="PF06985">
    <property type="entry name" value="HET"/>
    <property type="match status" value="1"/>
</dbReference>